<proteinExistence type="predicted"/>
<feature type="region of interest" description="Disordered" evidence="1">
    <location>
        <begin position="24"/>
        <end position="45"/>
    </location>
</feature>
<protein>
    <submittedName>
        <fullName evidence="2">Uncharacterized protein</fullName>
    </submittedName>
</protein>
<keyword evidence="3" id="KW-1185">Reference proteome</keyword>
<evidence type="ECO:0000313" key="3">
    <source>
        <dbReference type="Proteomes" id="UP000325187"/>
    </source>
</evidence>
<reference evidence="2 3" key="1">
    <citation type="submission" date="2019-09" db="EMBL/GenBank/DDBJ databases">
        <title>NBRP : Genome information of microbial organism related human and environment.</title>
        <authorList>
            <person name="Hattori M."/>
            <person name="Oshima K."/>
            <person name="Inaba H."/>
            <person name="Suda W."/>
            <person name="Sakamoto M."/>
            <person name="Iino T."/>
            <person name="Kitahara M."/>
            <person name="Oshida Y."/>
            <person name="Iida T."/>
            <person name="Kudo T."/>
            <person name="Itoh T."/>
            <person name="Ohkuma M."/>
        </authorList>
    </citation>
    <scope>NUCLEOTIDE SEQUENCE [LARGE SCALE GENOMIC DNA]</scope>
    <source>
        <strain evidence="2 3">Mie-1</strain>
    </source>
</reference>
<evidence type="ECO:0000256" key="1">
    <source>
        <dbReference type="SAM" id="MobiDB-lite"/>
    </source>
</evidence>
<gene>
    <name evidence="2" type="ORF">JCM17845_23760</name>
</gene>
<sequence>MLKYIRKGPFEDVEETEKWMAKHQHQLRTHDGKGPFAPLSEEQLP</sequence>
<evidence type="ECO:0000313" key="2">
    <source>
        <dbReference type="EMBL" id="GER01753.1"/>
    </source>
</evidence>
<organism evidence="2 3">
    <name type="scientific">Iodidimonas gelatinilytica</name>
    <dbReference type="NCBI Taxonomy" id="1236966"/>
    <lineage>
        <taxon>Bacteria</taxon>
        <taxon>Pseudomonadati</taxon>
        <taxon>Pseudomonadota</taxon>
        <taxon>Alphaproteobacteria</taxon>
        <taxon>Iodidimonadales</taxon>
        <taxon>Iodidimonadaceae</taxon>
        <taxon>Iodidimonas</taxon>
    </lineage>
</organism>
<dbReference type="AlphaFoldDB" id="A0A5A7N0H3"/>
<dbReference type="Proteomes" id="UP000325187">
    <property type="component" value="Unassembled WGS sequence"/>
</dbReference>
<name>A0A5A7N0H3_9PROT</name>
<dbReference type="EMBL" id="BKCM01000012">
    <property type="protein sequence ID" value="GER01753.1"/>
    <property type="molecule type" value="Genomic_DNA"/>
</dbReference>
<accession>A0A5A7N0H3</accession>
<comment type="caution">
    <text evidence="2">The sequence shown here is derived from an EMBL/GenBank/DDBJ whole genome shotgun (WGS) entry which is preliminary data.</text>
</comment>